<gene>
    <name evidence="1" type="ORF">NPIL_17501</name>
</gene>
<proteinExistence type="predicted"/>
<organism evidence="1 2">
    <name type="scientific">Nephila pilipes</name>
    <name type="common">Giant wood spider</name>
    <name type="synonym">Nephila maculata</name>
    <dbReference type="NCBI Taxonomy" id="299642"/>
    <lineage>
        <taxon>Eukaryota</taxon>
        <taxon>Metazoa</taxon>
        <taxon>Ecdysozoa</taxon>
        <taxon>Arthropoda</taxon>
        <taxon>Chelicerata</taxon>
        <taxon>Arachnida</taxon>
        <taxon>Araneae</taxon>
        <taxon>Araneomorphae</taxon>
        <taxon>Entelegynae</taxon>
        <taxon>Araneoidea</taxon>
        <taxon>Nephilidae</taxon>
        <taxon>Nephila</taxon>
    </lineage>
</organism>
<reference evidence="1" key="1">
    <citation type="submission" date="2020-08" db="EMBL/GenBank/DDBJ databases">
        <title>Multicomponent nature underlies the extraordinary mechanical properties of spider dragline silk.</title>
        <authorList>
            <person name="Kono N."/>
            <person name="Nakamura H."/>
            <person name="Mori M."/>
            <person name="Yoshida Y."/>
            <person name="Ohtoshi R."/>
            <person name="Malay A.D."/>
            <person name="Moran D.A.P."/>
            <person name="Tomita M."/>
            <person name="Numata K."/>
            <person name="Arakawa K."/>
        </authorList>
    </citation>
    <scope>NUCLEOTIDE SEQUENCE</scope>
</reference>
<evidence type="ECO:0000313" key="2">
    <source>
        <dbReference type="Proteomes" id="UP000887013"/>
    </source>
</evidence>
<accession>A0A8X6QRS3</accession>
<comment type="caution">
    <text evidence="1">The sequence shown here is derived from an EMBL/GenBank/DDBJ whole genome shotgun (WGS) entry which is preliminary data.</text>
</comment>
<dbReference type="EMBL" id="BMAW01084976">
    <property type="protein sequence ID" value="GFU40931.1"/>
    <property type="molecule type" value="Genomic_DNA"/>
</dbReference>
<sequence>MQDHVGTLVSFELNDDIGTAAEKQGDKSNILKYVTTKSDIYLLVTGVQLETRLITANNSTPLYEIAPSQTCLEVCYGERRSAQRSQSTFFKLPVDDQEIDTLIASFLTLCSVIVHPFLLKSSSINISPIQMACLILRFDHSTYFSTIALPFSNGDIRSYCSQIRQRGIRSQRGLPKPHSHRRYTLAMEFPLFYTPFGCFVTKPWSSS</sequence>
<dbReference type="AlphaFoldDB" id="A0A8X6QRS3"/>
<name>A0A8X6QRS3_NEPPI</name>
<keyword evidence="2" id="KW-1185">Reference proteome</keyword>
<protein>
    <submittedName>
        <fullName evidence="1">Uncharacterized protein</fullName>
    </submittedName>
</protein>
<dbReference type="Proteomes" id="UP000887013">
    <property type="component" value="Unassembled WGS sequence"/>
</dbReference>
<evidence type="ECO:0000313" key="1">
    <source>
        <dbReference type="EMBL" id="GFU40931.1"/>
    </source>
</evidence>